<dbReference type="Gene3D" id="1.25.10.10">
    <property type="entry name" value="Leucine-rich Repeat Variant"/>
    <property type="match status" value="1"/>
</dbReference>
<reference evidence="1 2" key="1">
    <citation type="submission" date="2024-09" db="EMBL/GenBank/DDBJ databases">
        <authorList>
            <person name="Pan X."/>
        </authorList>
    </citation>
    <scope>NUCLEOTIDE SEQUENCE [LARGE SCALE GENOMIC DNA]</scope>
    <source>
        <strain evidence="1 2">B2969</strain>
    </source>
</reference>
<sequence>MSDETDIEALRKAYVSEVTEIRKARPKARTPKQVIGARSPELSQDDLEALLVDAETFESAMRMLLDILADQTSTPDLQLTALERLGAATFQPVRFAPFHAEYIERLRELALSPDKDVRHMALDRLTLENDEVGQQLLREGLEGTRKPLLPAATAARFLARDEHGDAAPLFRELAQSSTGRVREEALRALAADPESVELLASISSDKSERTAVRELAAMSLKAQSPTRFADVARGLVLDDDEDDHLRTTALSAVAFTPEAAAAVDDPDFRAGLDRVKDATTSRSLKTSIDRFAQARPDEPEK</sequence>
<name>A0ABW7QDW2_9MICO</name>
<dbReference type="InterPro" id="IPR011989">
    <property type="entry name" value="ARM-like"/>
</dbReference>
<comment type="caution">
    <text evidence="1">The sequence shown here is derived from an EMBL/GenBank/DDBJ whole genome shotgun (WGS) entry which is preliminary data.</text>
</comment>
<proteinExistence type="predicted"/>
<dbReference type="EMBL" id="JBIQWL010000008">
    <property type="protein sequence ID" value="MFH8252313.1"/>
    <property type="molecule type" value="Genomic_DNA"/>
</dbReference>
<accession>A0ABW7QDW2</accession>
<evidence type="ECO:0000313" key="2">
    <source>
        <dbReference type="Proteomes" id="UP001610861"/>
    </source>
</evidence>
<organism evidence="1 2">
    <name type="scientific">Microbacterium alkaliflavum</name>
    <dbReference type="NCBI Taxonomy" id="3248839"/>
    <lineage>
        <taxon>Bacteria</taxon>
        <taxon>Bacillati</taxon>
        <taxon>Actinomycetota</taxon>
        <taxon>Actinomycetes</taxon>
        <taxon>Micrococcales</taxon>
        <taxon>Microbacteriaceae</taxon>
        <taxon>Microbacterium</taxon>
    </lineage>
</organism>
<evidence type="ECO:0000313" key="1">
    <source>
        <dbReference type="EMBL" id="MFH8252313.1"/>
    </source>
</evidence>
<dbReference type="RefSeq" id="WP_397557740.1">
    <property type="nucleotide sequence ID" value="NZ_JBIQWL010000008.1"/>
</dbReference>
<keyword evidence="2" id="KW-1185">Reference proteome</keyword>
<protein>
    <submittedName>
        <fullName evidence="1">HEAT repeat domain-containing protein</fullName>
    </submittedName>
</protein>
<dbReference type="SUPFAM" id="SSF48371">
    <property type="entry name" value="ARM repeat"/>
    <property type="match status" value="1"/>
</dbReference>
<gene>
    <name evidence="1" type="ORF">ACH3VR_18250</name>
</gene>
<dbReference type="InterPro" id="IPR016024">
    <property type="entry name" value="ARM-type_fold"/>
</dbReference>
<dbReference type="Proteomes" id="UP001610861">
    <property type="component" value="Unassembled WGS sequence"/>
</dbReference>